<keyword evidence="8" id="KW-0378">Hydrolase</keyword>
<keyword evidence="5" id="KW-0175">Coiled coil</keyword>
<dbReference type="InterPro" id="IPR019489">
    <property type="entry name" value="Clp_ATPase_C"/>
</dbReference>
<dbReference type="Pfam" id="PF02861">
    <property type="entry name" value="Clp_N"/>
    <property type="match status" value="1"/>
</dbReference>
<dbReference type="AlphaFoldDB" id="A0A379DJE5"/>
<dbReference type="CDD" id="cd00009">
    <property type="entry name" value="AAA"/>
    <property type="match status" value="1"/>
</dbReference>
<name>A0A379DJE5_9PORP</name>
<dbReference type="InterPro" id="IPR004176">
    <property type="entry name" value="Clp_R_N"/>
</dbReference>
<dbReference type="GO" id="GO:0034605">
    <property type="term" value="P:cellular response to heat"/>
    <property type="evidence" value="ECO:0007669"/>
    <property type="project" value="TreeGrafter"/>
</dbReference>
<dbReference type="Gene3D" id="1.10.1780.10">
    <property type="entry name" value="Clp, N-terminal domain"/>
    <property type="match status" value="1"/>
</dbReference>
<dbReference type="Pfam" id="PF10431">
    <property type="entry name" value="ClpB_D2-small"/>
    <property type="match status" value="1"/>
</dbReference>
<feature type="coiled-coil region" evidence="5">
    <location>
        <begin position="457"/>
        <end position="503"/>
    </location>
</feature>
<evidence type="ECO:0000256" key="4">
    <source>
        <dbReference type="ARBA" id="ARBA00023186"/>
    </source>
</evidence>
<dbReference type="SMART" id="SM01086">
    <property type="entry name" value="ClpB_D2-small"/>
    <property type="match status" value="1"/>
</dbReference>
<feature type="region of interest" description="Disordered" evidence="6">
    <location>
        <begin position="135"/>
        <end position="208"/>
    </location>
</feature>
<accession>A0A379DJE5</accession>
<dbReference type="GO" id="GO:0005524">
    <property type="term" value="F:ATP binding"/>
    <property type="evidence" value="ECO:0007669"/>
    <property type="project" value="UniProtKB-KW"/>
</dbReference>
<evidence type="ECO:0000256" key="5">
    <source>
        <dbReference type="SAM" id="Coils"/>
    </source>
</evidence>
<dbReference type="FunFam" id="3.40.50.300:FF:000010">
    <property type="entry name" value="Chaperone clpB 1, putative"/>
    <property type="match status" value="1"/>
</dbReference>
<dbReference type="PRINTS" id="PR00300">
    <property type="entry name" value="CLPPROTEASEA"/>
</dbReference>
<dbReference type="InterPro" id="IPR003959">
    <property type="entry name" value="ATPase_AAA_core"/>
</dbReference>
<keyword evidence="3 8" id="KW-0067">ATP-binding</keyword>
<evidence type="ECO:0000313" key="8">
    <source>
        <dbReference type="EMBL" id="SUB78499.1"/>
    </source>
</evidence>
<evidence type="ECO:0000256" key="2">
    <source>
        <dbReference type="ARBA" id="ARBA00022741"/>
    </source>
</evidence>
<dbReference type="GO" id="GO:0016887">
    <property type="term" value="F:ATP hydrolysis activity"/>
    <property type="evidence" value="ECO:0007669"/>
    <property type="project" value="InterPro"/>
</dbReference>
<dbReference type="SMART" id="SM00382">
    <property type="entry name" value="AAA"/>
    <property type="match status" value="2"/>
</dbReference>
<sequence>MELNYTATFRKALERSCEIAANLNISVVTADILTVAIMEVDEDGANRVFSKYGLDTTELYGQLNARVAALVPEYIPSTPVVPEFDINCKTCIIKAAELSMAAGAAAIDVEHLLTCILFTKGQHLIREKFMKLQSDKSQTYNRDAESDLLERNFSNPVNGYQEDDYEEENNSPQDGGSHYSEGRPAAESSAKATATGSMEPPTETPALDNFGVDITEQAKSGKLDPVIGREQEIERVIQILGRRKKNNPVLIGEPGVGKSAIVEGLAQRIVERNVSRVLFDKRIVSLDLGLLVAGTKYRGQFEERLKAVIDELKKNPNIILFVDELHTIVGAGAAAGSMDTANMLKPALARGEVQCIGATTLDEYRKSIEKDGALERRFQKIIVQPNTKEETLEILKNIKSKYEEFHCVSYTDDAVKMAVDLTDRYVSGRFFPDKAIDALDEAGAGVHVKNVGVPPEIEEMERELKSIQELKIQTVKAQNYELAASYRDKERQIESAISEAREEWKKKMDLHRETVGTDEVARVVAMMTGVPTERIAKVEHERLREMAQNLKLQVVGQDDAINKISKAIQRSRLGLRNEKRPIGSFLFLGPTGVGKTYLAKKLSEYLFDSEDALIRVDMSEYMEKFAVSRLVGAPPGYVGYEEGGQLTEQVRRKPYSVVLLDEIEKAHQDVYNLMLQVMDEGYLTDSEGRRVDFRNTVIIITSNVGTRQLKDFGRGIGYRDLEDTSDKAYEERIIKKALNKTFSPEFLNRLDDVILFNSLEKSDIRRIVDIELKAILKRIAKAGYNLSLTEEAKDAIAREGFDVQFGARPLKRALQKEVEDKLTDMILNGEVSPGEEIVLTADEKGEIVRG</sequence>
<dbReference type="Pfam" id="PF17871">
    <property type="entry name" value="AAA_lid_9"/>
    <property type="match status" value="1"/>
</dbReference>
<dbReference type="SUPFAM" id="SSF81923">
    <property type="entry name" value="Double Clp-N motif"/>
    <property type="match status" value="1"/>
</dbReference>
<dbReference type="InterPro" id="IPR036628">
    <property type="entry name" value="Clp_N_dom_sf"/>
</dbReference>
<protein>
    <submittedName>
        <fullName evidence="8">ATP-dependent Clp protease ATP-binding subunit ClpC</fullName>
    </submittedName>
</protein>
<evidence type="ECO:0000256" key="3">
    <source>
        <dbReference type="ARBA" id="ARBA00022840"/>
    </source>
</evidence>
<dbReference type="Pfam" id="PF07724">
    <property type="entry name" value="AAA_2"/>
    <property type="match status" value="1"/>
</dbReference>
<keyword evidence="2" id="KW-0547">Nucleotide-binding</keyword>
<dbReference type="Pfam" id="PF00004">
    <property type="entry name" value="AAA"/>
    <property type="match status" value="1"/>
</dbReference>
<dbReference type="SUPFAM" id="SSF52540">
    <property type="entry name" value="P-loop containing nucleoside triphosphate hydrolases"/>
    <property type="match status" value="2"/>
</dbReference>
<dbReference type="Gene3D" id="4.10.860.10">
    <property type="entry name" value="UVR domain"/>
    <property type="match status" value="1"/>
</dbReference>
<keyword evidence="1" id="KW-0677">Repeat</keyword>
<dbReference type="RefSeq" id="WP_018360852.1">
    <property type="nucleotide sequence ID" value="NZ_UGTI01000001.1"/>
</dbReference>
<dbReference type="InterPro" id="IPR027417">
    <property type="entry name" value="P-loop_NTPase"/>
</dbReference>
<proteinExistence type="predicted"/>
<dbReference type="GO" id="GO:0008233">
    <property type="term" value="F:peptidase activity"/>
    <property type="evidence" value="ECO:0007669"/>
    <property type="project" value="UniProtKB-KW"/>
</dbReference>
<dbReference type="InterPro" id="IPR003593">
    <property type="entry name" value="AAA+_ATPase"/>
</dbReference>
<dbReference type="InterPro" id="IPR001270">
    <property type="entry name" value="ClpA/B"/>
</dbReference>
<dbReference type="PROSITE" id="PS50151">
    <property type="entry name" value="UVR"/>
    <property type="match status" value="1"/>
</dbReference>
<evidence type="ECO:0000313" key="9">
    <source>
        <dbReference type="Proteomes" id="UP000254263"/>
    </source>
</evidence>
<dbReference type="Gene3D" id="3.40.50.300">
    <property type="entry name" value="P-loop containing nucleotide triphosphate hydrolases"/>
    <property type="match status" value="2"/>
</dbReference>
<dbReference type="PANTHER" id="PTHR11638:SF18">
    <property type="entry name" value="HEAT SHOCK PROTEIN 104"/>
    <property type="match status" value="1"/>
</dbReference>
<organism evidence="8 9">
    <name type="scientific">Porphyromonas macacae</name>
    <dbReference type="NCBI Taxonomy" id="28115"/>
    <lineage>
        <taxon>Bacteria</taxon>
        <taxon>Pseudomonadati</taxon>
        <taxon>Bacteroidota</taxon>
        <taxon>Bacteroidia</taxon>
        <taxon>Bacteroidales</taxon>
        <taxon>Porphyromonadaceae</taxon>
        <taxon>Porphyromonas</taxon>
    </lineage>
</organism>
<dbReference type="GO" id="GO:0005737">
    <property type="term" value="C:cytoplasm"/>
    <property type="evidence" value="ECO:0007669"/>
    <property type="project" value="TreeGrafter"/>
</dbReference>
<dbReference type="InterPro" id="IPR041546">
    <property type="entry name" value="ClpA/ClpB_AAA_lid"/>
</dbReference>
<dbReference type="InterPro" id="IPR050130">
    <property type="entry name" value="ClpA_ClpB"/>
</dbReference>
<feature type="domain" description="UVR" evidence="7">
    <location>
        <begin position="461"/>
        <end position="496"/>
    </location>
</feature>
<dbReference type="Proteomes" id="UP000254263">
    <property type="component" value="Unassembled WGS sequence"/>
</dbReference>
<dbReference type="EMBL" id="UGTI01000001">
    <property type="protein sequence ID" value="SUB78499.1"/>
    <property type="molecule type" value="Genomic_DNA"/>
</dbReference>
<dbReference type="InterPro" id="IPR028299">
    <property type="entry name" value="ClpA/B_CS2"/>
</dbReference>
<dbReference type="GO" id="GO:0006508">
    <property type="term" value="P:proteolysis"/>
    <property type="evidence" value="ECO:0007669"/>
    <property type="project" value="UniProtKB-KW"/>
</dbReference>
<keyword evidence="8" id="KW-0645">Protease</keyword>
<evidence type="ECO:0000259" key="7">
    <source>
        <dbReference type="PROSITE" id="PS50151"/>
    </source>
</evidence>
<dbReference type="CDD" id="cd19499">
    <property type="entry name" value="RecA-like_ClpB_Hsp104-like"/>
    <property type="match status" value="1"/>
</dbReference>
<reference evidence="8 9" key="1">
    <citation type="submission" date="2018-06" db="EMBL/GenBank/DDBJ databases">
        <authorList>
            <consortium name="Pathogen Informatics"/>
            <person name="Doyle S."/>
        </authorList>
    </citation>
    <scope>NUCLEOTIDE SEQUENCE [LARGE SCALE GENOMIC DNA]</scope>
    <source>
        <strain evidence="8 9">NCTC13100</strain>
    </source>
</reference>
<evidence type="ECO:0000256" key="1">
    <source>
        <dbReference type="ARBA" id="ARBA00022737"/>
    </source>
</evidence>
<dbReference type="PROSITE" id="PS00871">
    <property type="entry name" value="CLPAB_2"/>
    <property type="match status" value="1"/>
</dbReference>
<evidence type="ECO:0000256" key="6">
    <source>
        <dbReference type="SAM" id="MobiDB-lite"/>
    </source>
</evidence>
<gene>
    <name evidence="8" type="primary">clpC</name>
    <name evidence="8" type="ORF">NCTC13100_01675</name>
</gene>
<dbReference type="FunFam" id="3.40.50.300:FF:000025">
    <property type="entry name" value="ATP-dependent Clp protease subunit"/>
    <property type="match status" value="1"/>
</dbReference>
<dbReference type="InterPro" id="IPR001943">
    <property type="entry name" value="UVR_dom"/>
</dbReference>
<keyword evidence="4" id="KW-0143">Chaperone</keyword>
<dbReference type="PANTHER" id="PTHR11638">
    <property type="entry name" value="ATP-DEPENDENT CLP PROTEASE"/>
    <property type="match status" value="1"/>
</dbReference>
<dbReference type="Gene3D" id="1.10.8.60">
    <property type="match status" value="2"/>
</dbReference>